<dbReference type="InterPro" id="IPR008153">
    <property type="entry name" value="GAE_dom"/>
</dbReference>
<dbReference type="Proteomes" id="UP000751190">
    <property type="component" value="Unassembled WGS sequence"/>
</dbReference>
<keyword evidence="7 9" id="KW-0472">Membrane</keyword>
<dbReference type="Pfam" id="PF01602">
    <property type="entry name" value="Adaptin_N"/>
    <property type="match status" value="1"/>
</dbReference>
<dbReference type="SUPFAM" id="SSF48371">
    <property type="entry name" value="ARM repeat"/>
    <property type="match status" value="1"/>
</dbReference>
<evidence type="ECO:0000259" key="11">
    <source>
        <dbReference type="PROSITE" id="PS50180"/>
    </source>
</evidence>
<dbReference type="InterPro" id="IPR011989">
    <property type="entry name" value="ARM-like"/>
</dbReference>
<evidence type="ECO:0000256" key="3">
    <source>
        <dbReference type="ARBA" id="ARBA00006613"/>
    </source>
</evidence>
<evidence type="ECO:0000256" key="6">
    <source>
        <dbReference type="ARBA" id="ARBA00023034"/>
    </source>
</evidence>
<dbReference type="SUPFAM" id="SSF49348">
    <property type="entry name" value="Clathrin adaptor appendage domain"/>
    <property type="match status" value="1"/>
</dbReference>
<comment type="caution">
    <text evidence="12">The sequence shown here is derived from an EMBL/GenBank/DDBJ whole genome shotgun (WGS) entry which is preliminary data.</text>
</comment>
<evidence type="ECO:0000256" key="1">
    <source>
        <dbReference type="ARBA" id="ARBA00004156"/>
    </source>
</evidence>
<dbReference type="PIRSF" id="PIRSF037094">
    <property type="entry name" value="AP1_complex_gamma"/>
    <property type="match status" value="1"/>
</dbReference>
<comment type="similarity">
    <text evidence="3 9">Belongs to the adaptor complexes large subunit family.</text>
</comment>
<accession>A0A8J5XH90</accession>
<dbReference type="InterPro" id="IPR016024">
    <property type="entry name" value="ARM-type_fold"/>
</dbReference>
<organism evidence="12 13">
    <name type="scientific">Diacronema lutheri</name>
    <name type="common">Unicellular marine alga</name>
    <name type="synonym">Monochrysis lutheri</name>
    <dbReference type="NCBI Taxonomy" id="2081491"/>
    <lineage>
        <taxon>Eukaryota</taxon>
        <taxon>Haptista</taxon>
        <taxon>Haptophyta</taxon>
        <taxon>Pavlovophyceae</taxon>
        <taxon>Pavlovales</taxon>
        <taxon>Pavlovaceae</taxon>
        <taxon>Diacronema</taxon>
    </lineage>
</organism>
<dbReference type="GO" id="GO:0006886">
    <property type="term" value="P:intracellular protein transport"/>
    <property type="evidence" value="ECO:0007669"/>
    <property type="project" value="UniProtKB-UniRule"/>
</dbReference>
<dbReference type="InterPro" id="IPR002553">
    <property type="entry name" value="Clathrin/coatomer_adapt-like_N"/>
</dbReference>
<comment type="subcellular location">
    <subcellularLocation>
        <location evidence="1">Cytoplasmic vesicle membrane</location>
    </subcellularLocation>
    <subcellularLocation>
        <location evidence="2">Golgi apparatus</location>
    </subcellularLocation>
</comment>
<dbReference type="OrthoDB" id="28053at2759"/>
<evidence type="ECO:0000256" key="7">
    <source>
        <dbReference type="ARBA" id="ARBA00023136"/>
    </source>
</evidence>
<dbReference type="PANTHER" id="PTHR22780">
    <property type="entry name" value="ADAPTIN, ALPHA/GAMMA/EPSILON"/>
    <property type="match status" value="1"/>
</dbReference>
<keyword evidence="8 9" id="KW-0968">Cytoplasmic vesicle</keyword>
<evidence type="ECO:0000256" key="8">
    <source>
        <dbReference type="ARBA" id="ARBA00023329"/>
    </source>
</evidence>
<reference evidence="12" key="1">
    <citation type="submission" date="2021-05" db="EMBL/GenBank/DDBJ databases">
        <title>The genome of the haptophyte Pavlova lutheri (Diacronema luteri, Pavlovales) - a model for lipid biosynthesis in eukaryotic algae.</title>
        <authorList>
            <person name="Hulatt C.J."/>
            <person name="Posewitz M.C."/>
        </authorList>
    </citation>
    <scope>NUCLEOTIDE SEQUENCE</scope>
    <source>
        <strain evidence="12">NIVA-4/92</strain>
    </source>
</reference>
<dbReference type="InterPro" id="IPR008152">
    <property type="entry name" value="Clathrin_a/b/g-adaptin_app_Ig"/>
</dbReference>
<dbReference type="GO" id="GO:0030121">
    <property type="term" value="C:AP-1 adaptor complex"/>
    <property type="evidence" value="ECO:0007669"/>
    <property type="project" value="InterPro"/>
</dbReference>
<evidence type="ECO:0000313" key="12">
    <source>
        <dbReference type="EMBL" id="KAG8464174.1"/>
    </source>
</evidence>
<dbReference type="AlphaFoldDB" id="A0A8J5XH90"/>
<keyword evidence="4 9" id="KW-0813">Transport</keyword>
<dbReference type="Pfam" id="PF02883">
    <property type="entry name" value="Alpha_adaptinC2"/>
    <property type="match status" value="1"/>
</dbReference>
<name>A0A8J5XH90_DIALT</name>
<dbReference type="InterPro" id="IPR017107">
    <property type="entry name" value="AP1_complex_gsu"/>
</dbReference>
<dbReference type="InterPro" id="IPR013041">
    <property type="entry name" value="Clathrin_app_Ig-like_sf"/>
</dbReference>
<dbReference type="FunFam" id="1.25.10.10:FF:000030">
    <property type="entry name" value="AP-1 complex subunit gamma"/>
    <property type="match status" value="1"/>
</dbReference>
<sequence>MSIRLRELIRNVRACKTQADERACIHKECAAIRTAFKEESNELRHRNVAKLLFIHMLGYPTHWGQMECLKLVAGTKFPEKRVGYLGLMILLDERQEVLMLVENSLKMDLHNANQYISGLAMCSLANIASAEICRDLSPEIETLLANSNPYIRKKACICAIRILKKNPELAENFVDKVASILADRNHGVLLTGAKLMFELTQAEPSSIEVLRKQVPTLVRVLKNLVLSGYAPEHDINGITDPFLQVALLKLLRVLGRGCADASDQMNDILAQVATNTESSKNVGNSILYECVLTIVAIEAESGLRVLAINILGRFLANRDNNIKYVALHTLLKVVDSDVNAVQRHRGTIVECLKDADVSLRRRALELIYVLVNETNVEALVGELLAYLPVVESEFKEDLVSKICSVVEAYAPEKQWRVDTIIKTLTMSGAFVNDELASSLTSLISKSPEIQGYTTSKLHAALSADLHNVAQTLVQVGVWCVGEYADQVREAPPGAAAVTSAQALDLLDRVLHSVTTALTTKEYVLNALVKLSTRYQGDVAAQARVRQLIAPYRSSIALELQQRAHEYHALFAWDSIRAGVLERMPPMEKKAKAVDPLAVARAAGGAPSNGTSGTNGAAGGGARPAASAAAPAPPAAEVDLLADILGGMDVVPSTPSGAPPTSAAMRLPTSAAALGGGGGGVGVGGGGGSGAADMLMDLLGGDASPQMAQPVAIAAQGNPMGGAGAMGAMAASGMPPMMGAMQPQSMQAPTAAAGPAEWVAYEKGPLKVRFAASKEGGNPAVTNVAITFTNSAPSPLTDFVFQAAVPKFMKMQMQPASGSVVPAGNSGAVTQLLKLANSAHGQKPIAMRIKVEYALQGNKLSETGEVASFPDGY</sequence>
<evidence type="ECO:0000313" key="13">
    <source>
        <dbReference type="Proteomes" id="UP000751190"/>
    </source>
</evidence>
<evidence type="ECO:0000256" key="9">
    <source>
        <dbReference type="PIRNR" id="PIRNR037094"/>
    </source>
</evidence>
<feature type="region of interest" description="Disordered" evidence="10">
    <location>
        <begin position="601"/>
        <end position="629"/>
    </location>
</feature>
<feature type="domain" description="GAE" evidence="11">
    <location>
        <begin position="752"/>
        <end position="869"/>
    </location>
</feature>
<evidence type="ECO:0000256" key="2">
    <source>
        <dbReference type="ARBA" id="ARBA00004555"/>
    </source>
</evidence>
<dbReference type="PROSITE" id="PS50180">
    <property type="entry name" value="GAE"/>
    <property type="match status" value="1"/>
</dbReference>
<proteinExistence type="inferred from homology"/>
<dbReference type="OMA" id="REPNTKK"/>
<dbReference type="Gene3D" id="2.60.40.1230">
    <property type="match status" value="1"/>
</dbReference>
<dbReference type="Gene3D" id="1.25.10.10">
    <property type="entry name" value="Leucine-rich Repeat Variant"/>
    <property type="match status" value="1"/>
</dbReference>
<evidence type="ECO:0000256" key="10">
    <source>
        <dbReference type="SAM" id="MobiDB-lite"/>
    </source>
</evidence>
<dbReference type="GO" id="GO:0016192">
    <property type="term" value="P:vesicle-mediated transport"/>
    <property type="evidence" value="ECO:0007669"/>
    <property type="project" value="InterPro"/>
</dbReference>
<dbReference type="SMART" id="SM00809">
    <property type="entry name" value="Alpha_adaptinC2"/>
    <property type="match status" value="1"/>
</dbReference>
<dbReference type="InterPro" id="IPR050840">
    <property type="entry name" value="Adaptor_Complx_Large_Subunit"/>
</dbReference>
<dbReference type="EMBL" id="JAGTXO010000013">
    <property type="protein sequence ID" value="KAG8464174.1"/>
    <property type="molecule type" value="Genomic_DNA"/>
</dbReference>
<protein>
    <recommendedName>
        <fullName evidence="9">AP-1 complex subunit gamma</fullName>
    </recommendedName>
</protein>
<keyword evidence="13" id="KW-1185">Reference proteome</keyword>
<gene>
    <name evidence="12" type="ORF">KFE25_003237</name>
</gene>
<keyword evidence="5 9" id="KW-0653">Protein transport</keyword>
<evidence type="ECO:0000256" key="4">
    <source>
        <dbReference type="ARBA" id="ARBA00022448"/>
    </source>
</evidence>
<evidence type="ECO:0000256" key="5">
    <source>
        <dbReference type="ARBA" id="ARBA00022927"/>
    </source>
</evidence>
<keyword evidence="6 9" id="KW-0333">Golgi apparatus</keyword>